<dbReference type="PANTHER" id="PTHR38133:SF1">
    <property type="entry name" value="SLR1429 PROTEIN"/>
    <property type="match status" value="1"/>
</dbReference>
<dbReference type="EMBL" id="NRSD01000019">
    <property type="protein sequence ID" value="MBK1646087.1"/>
    <property type="molecule type" value="Genomic_DNA"/>
</dbReference>
<dbReference type="PANTHER" id="PTHR38133">
    <property type="entry name" value="SLR1429 PROTEIN"/>
    <property type="match status" value="1"/>
</dbReference>
<keyword evidence="1" id="KW-0862">Zinc</keyword>
<gene>
    <name evidence="3" type="ORF">CKO25_15815</name>
</gene>
<keyword evidence="1" id="KW-0863">Zinc-finger</keyword>
<accession>A0A9X0WL41</accession>
<dbReference type="InterPro" id="IPR007527">
    <property type="entry name" value="Znf_SWIM"/>
</dbReference>
<dbReference type="Proteomes" id="UP001138802">
    <property type="component" value="Unassembled WGS sequence"/>
</dbReference>
<organism evidence="3 4">
    <name type="scientific">Thiocapsa imhoffii</name>
    <dbReference type="NCBI Taxonomy" id="382777"/>
    <lineage>
        <taxon>Bacteria</taxon>
        <taxon>Pseudomonadati</taxon>
        <taxon>Pseudomonadota</taxon>
        <taxon>Gammaproteobacteria</taxon>
        <taxon>Chromatiales</taxon>
        <taxon>Chromatiaceae</taxon>
        <taxon>Thiocapsa</taxon>
    </lineage>
</organism>
<evidence type="ECO:0000256" key="1">
    <source>
        <dbReference type="PROSITE-ProRule" id="PRU00325"/>
    </source>
</evidence>
<feature type="domain" description="SWIM-type" evidence="2">
    <location>
        <begin position="117"/>
        <end position="152"/>
    </location>
</feature>
<keyword evidence="1" id="KW-0479">Metal-binding</keyword>
<evidence type="ECO:0000313" key="4">
    <source>
        <dbReference type="Proteomes" id="UP001138802"/>
    </source>
</evidence>
<dbReference type="GO" id="GO:0008270">
    <property type="term" value="F:zinc ion binding"/>
    <property type="evidence" value="ECO:0007669"/>
    <property type="project" value="UniProtKB-KW"/>
</dbReference>
<dbReference type="AlphaFoldDB" id="A0A9X0WL41"/>
<dbReference type="Pfam" id="PF04434">
    <property type="entry name" value="SWIM"/>
    <property type="match status" value="1"/>
</dbReference>
<sequence length="279" mass="31875">MTRPGRTWWGEHFLAALASFTDRGRLERGRGYASDHRVRSFKVSPEGVTATIRGQVNPYFGVYQEPRYQTRIQMQPIRANAWDQMIAELGQRASIVAKLLMNEMPDEIDQLFARHGLALLPRSRQDFRVTECSCPDDANPCKHIAGLYYRLAAQLDQDPFLLFELRGLTRERLNTALRQTPLGSLLADVLEEEDLPLIPATTYYTQPVPTQTAPHDPTDFWTASRRLPSEIHPITASPVPGILIKKGGEMPPFWEQDTPFVTIMEELYERVRTKNKGIR</sequence>
<evidence type="ECO:0000313" key="3">
    <source>
        <dbReference type="EMBL" id="MBK1646087.1"/>
    </source>
</evidence>
<name>A0A9X0WL41_9GAMM</name>
<reference evidence="3 4" key="1">
    <citation type="journal article" date="2020" name="Microorganisms">
        <title>Osmotic Adaptation and Compatible Solute Biosynthesis of Phototrophic Bacteria as Revealed from Genome Analyses.</title>
        <authorList>
            <person name="Imhoff J.F."/>
            <person name="Rahn T."/>
            <person name="Kunzel S."/>
            <person name="Keller A."/>
            <person name="Neulinger S.C."/>
        </authorList>
    </citation>
    <scope>NUCLEOTIDE SEQUENCE [LARGE SCALE GENOMIC DNA]</scope>
    <source>
        <strain evidence="3 4">DSM 21303</strain>
    </source>
</reference>
<comment type="caution">
    <text evidence="3">The sequence shown here is derived from an EMBL/GenBank/DDBJ whole genome shotgun (WGS) entry which is preliminary data.</text>
</comment>
<keyword evidence="4" id="KW-1185">Reference proteome</keyword>
<dbReference type="RefSeq" id="WP_200388902.1">
    <property type="nucleotide sequence ID" value="NZ_NRSD01000019.1"/>
</dbReference>
<protein>
    <recommendedName>
        <fullName evidence="2">SWIM-type domain-containing protein</fullName>
    </recommendedName>
</protein>
<proteinExistence type="predicted"/>
<evidence type="ECO:0000259" key="2">
    <source>
        <dbReference type="PROSITE" id="PS50966"/>
    </source>
</evidence>
<dbReference type="PROSITE" id="PS50966">
    <property type="entry name" value="ZF_SWIM"/>
    <property type="match status" value="1"/>
</dbReference>